<name>A0A6C0BTA7_9ZZZZ</name>
<sequence length="380" mass="44067">MIHHSLTNESNNLIHMLYMSYPEYMQSYKPTNNNSYSVFYRYMYDLIRKHSNHSFTIVQPSNIIPPYDNLLQGEYTPYVFTSFIYNKIKYQYTTVVTLYGVNVRIIVSSDRSIDSSTLNRKINRFVTSMSICLEHKCDRMSRDVTIYVYENPLGKDIYSDTNILGPLNVNSGISYVDGGKSSVIFRAQESLKVFLHEVLHLTGYGPHRMDASISKKLRKIIPINSSVSGEEIYVEILARIINCGYISYENCNESYDMFRNIIDRCIYIETIFACCQTKKILNHNGITHLKLDKDAMSSYKEDSNVFAYYIATASLFVSKEFIPWMVTHNNGLKFNLNNETMNSYISILKRALNSKKFYNLCNSVKIHKSFGLRMSVIELK</sequence>
<evidence type="ECO:0000313" key="1">
    <source>
        <dbReference type="EMBL" id="QHS94503.1"/>
    </source>
</evidence>
<dbReference type="AlphaFoldDB" id="A0A6C0BTA7"/>
<organism evidence="1">
    <name type="scientific">viral metagenome</name>
    <dbReference type="NCBI Taxonomy" id="1070528"/>
    <lineage>
        <taxon>unclassified sequences</taxon>
        <taxon>metagenomes</taxon>
        <taxon>organismal metagenomes</taxon>
    </lineage>
</organism>
<proteinExistence type="predicted"/>
<protein>
    <submittedName>
        <fullName evidence="1">Uncharacterized protein</fullName>
    </submittedName>
</protein>
<dbReference type="EMBL" id="MN739225">
    <property type="protein sequence ID" value="QHS94503.1"/>
    <property type="molecule type" value="Genomic_DNA"/>
</dbReference>
<reference evidence="1" key="1">
    <citation type="journal article" date="2020" name="Nature">
        <title>Giant virus diversity and host interactions through global metagenomics.</title>
        <authorList>
            <person name="Schulz F."/>
            <person name="Roux S."/>
            <person name="Paez-Espino D."/>
            <person name="Jungbluth S."/>
            <person name="Walsh D.A."/>
            <person name="Denef V.J."/>
            <person name="McMahon K.D."/>
            <person name="Konstantinidis K.T."/>
            <person name="Eloe-Fadrosh E.A."/>
            <person name="Kyrpides N.C."/>
            <person name="Woyke T."/>
        </authorList>
    </citation>
    <scope>NUCLEOTIDE SEQUENCE</scope>
    <source>
        <strain evidence="1">GVMAG-M-3300018416-45</strain>
    </source>
</reference>
<accession>A0A6C0BTA7</accession>